<dbReference type="Proteomes" id="UP001371305">
    <property type="component" value="Unassembled WGS sequence"/>
</dbReference>
<proteinExistence type="predicted"/>
<accession>A0ABU9AY00</accession>
<reference evidence="1 2" key="1">
    <citation type="submission" date="2024-04" db="EMBL/GenBank/DDBJ databases">
        <title>Luteolibacter sp. isolated from soil.</title>
        <authorList>
            <person name="An J."/>
        </authorList>
    </citation>
    <scope>NUCLEOTIDE SEQUENCE [LARGE SCALE GENOMIC DNA]</scope>
    <source>
        <strain evidence="1 2">Y139</strain>
    </source>
</reference>
<name>A0ABU9AY00_9BACT</name>
<evidence type="ECO:0000313" key="2">
    <source>
        <dbReference type="Proteomes" id="UP001371305"/>
    </source>
</evidence>
<organism evidence="1 2">
    <name type="scientific">Luteolibacter soli</name>
    <dbReference type="NCBI Taxonomy" id="3135280"/>
    <lineage>
        <taxon>Bacteria</taxon>
        <taxon>Pseudomonadati</taxon>
        <taxon>Verrucomicrobiota</taxon>
        <taxon>Verrucomicrobiia</taxon>
        <taxon>Verrucomicrobiales</taxon>
        <taxon>Verrucomicrobiaceae</taxon>
        <taxon>Luteolibacter</taxon>
    </lineage>
</organism>
<evidence type="ECO:0000313" key="1">
    <source>
        <dbReference type="EMBL" id="MEK7952551.1"/>
    </source>
</evidence>
<keyword evidence="2" id="KW-1185">Reference proteome</keyword>
<dbReference type="RefSeq" id="WP_341406307.1">
    <property type="nucleotide sequence ID" value="NZ_JBBUKT010000007.1"/>
</dbReference>
<sequence length="168" mass="17641">MLLFTALVPGEVSCAEDPATKVTEEGRAYSSKSLGQLEVATKVKIFNLYSISRQFSLRLEPSSCAILFASKPLRLAAYAFIGRGLLTGKVSPVPESGTLEGTIEFGDGYSFDSGLMAGGVYVMGGAYVSMGCGGVNFSVYQRAGVQVKVLGVIEVSSMLFLGFSHLGG</sequence>
<dbReference type="EMBL" id="JBBUKT010000007">
    <property type="protein sequence ID" value="MEK7952551.1"/>
    <property type="molecule type" value="Genomic_DNA"/>
</dbReference>
<gene>
    <name evidence="1" type="ORF">WKV53_18705</name>
</gene>
<comment type="caution">
    <text evidence="1">The sequence shown here is derived from an EMBL/GenBank/DDBJ whole genome shotgun (WGS) entry which is preliminary data.</text>
</comment>
<protein>
    <submittedName>
        <fullName evidence="1">Uncharacterized protein</fullName>
    </submittedName>
</protein>